<dbReference type="InterPro" id="IPR029063">
    <property type="entry name" value="SAM-dependent_MTases_sf"/>
</dbReference>
<evidence type="ECO:0000259" key="1">
    <source>
        <dbReference type="Pfam" id="PF13649"/>
    </source>
</evidence>
<protein>
    <submittedName>
        <fullName evidence="2">Ubiquinone/menaquinone biosynthesis C-methylase UbiE</fullName>
    </submittedName>
</protein>
<dbReference type="CDD" id="cd02440">
    <property type="entry name" value="AdoMet_MTases"/>
    <property type="match status" value="1"/>
</dbReference>
<name>A0A3N1Y951_9GAMM</name>
<gene>
    <name evidence="2" type="ORF">EDC57_0945</name>
</gene>
<dbReference type="InterPro" id="IPR041698">
    <property type="entry name" value="Methyltransf_25"/>
</dbReference>
<dbReference type="Proteomes" id="UP000276634">
    <property type="component" value="Unassembled WGS sequence"/>
</dbReference>
<dbReference type="AlphaFoldDB" id="A0A3N1Y951"/>
<dbReference type="EMBL" id="RJVI01000001">
    <property type="protein sequence ID" value="ROR35028.1"/>
    <property type="molecule type" value="Genomic_DNA"/>
</dbReference>
<dbReference type="GO" id="GO:0008168">
    <property type="term" value="F:methyltransferase activity"/>
    <property type="evidence" value="ECO:0007669"/>
    <property type="project" value="UniProtKB-KW"/>
</dbReference>
<dbReference type="Gene3D" id="3.40.50.150">
    <property type="entry name" value="Vaccinia Virus protein VP39"/>
    <property type="match status" value="1"/>
</dbReference>
<accession>A0A3N1Y951</accession>
<dbReference type="Pfam" id="PF13649">
    <property type="entry name" value="Methyltransf_25"/>
    <property type="match status" value="1"/>
</dbReference>
<evidence type="ECO:0000313" key="3">
    <source>
        <dbReference type="Proteomes" id="UP000276634"/>
    </source>
</evidence>
<keyword evidence="2" id="KW-0808">Transferase</keyword>
<dbReference type="NCBIfam" id="NF038261">
    <property type="entry name" value="rhodoquin_RquA"/>
    <property type="match status" value="1"/>
</dbReference>
<sequence length="237" mass="26213">MSESTAQASATVPDYLARHYRWAYLTPGAVRRFDRPWVVNAILWGQYRRLARAAAACFGPGQRVLQAACVYGDLSLRIARRVGPEGRLDVLDAAAVQVRNARGKLRGIRWARVCRGDLTRLEAEGYDGALAFFLLHELPAQARTEVVARLLRALRPGGRAVFVDYHRPHPLHPLRPVMAAVFATLEPFAADLWQQPVEAFAPSAPACRWSQRTFFGGLYQLVIARRLPCGGAGAALD</sequence>
<dbReference type="SUPFAM" id="SSF53335">
    <property type="entry name" value="S-adenosyl-L-methionine-dependent methyltransferases"/>
    <property type="match status" value="1"/>
</dbReference>
<keyword evidence="3" id="KW-1185">Reference proteome</keyword>
<comment type="caution">
    <text evidence="2">The sequence shown here is derived from an EMBL/GenBank/DDBJ whole genome shotgun (WGS) entry which is preliminary data.</text>
</comment>
<keyword evidence="2" id="KW-0489">Methyltransferase</keyword>
<dbReference type="GO" id="GO:0032259">
    <property type="term" value="P:methylation"/>
    <property type="evidence" value="ECO:0007669"/>
    <property type="project" value="UniProtKB-KW"/>
</dbReference>
<keyword evidence="2" id="KW-0830">Ubiquinone</keyword>
<organism evidence="2 3">
    <name type="scientific">Inmirania thermothiophila</name>
    <dbReference type="NCBI Taxonomy" id="1750597"/>
    <lineage>
        <taxon>Bacteria</taxon>
        <taxon>Pseudomonadati</taxon>
        <taxon>Pseudomonadota</taxon>
        <taxon>Gammaproteobacteria</taxon>
        <taxon>Chromatiales</taxon>
        <taxon>Ectothiorhodospiraceae</taxon>
        <taxon>Inmirania</taxon>
    </lineage>
</organism>
<dbReference type="RefSeq" id="WP_123400680.1">
    <property type="nucleotide sequence ID" value="NZ_RJVI01000001.1"/>
</dbReference>
<feature type="domain" description="Methyltransferase" evidence="1">
    <location>
        <begin position="64"/>
        <end position="158"/>
    </location>
</feature>
<proteinExistence type="predicted"/>
<reference evidence="2 3" key="1">
    <citation type="submission" date="2018-11" db="EMBL/GenBank/DDBJ databases">
        <title>Genomic Encyclopedia of Type Strains, Phase IV (KMG-IV): sequencing the most valuable type-strain genomes for metagenomic binning, comparative biology and taxonomic classification.</title>
        <authorList>
            <person name="Goeker M."/>
        </authorList>
    </citation>
    <scope>NUCLEOTIDE SEQUENCE [LARGE SCALE GENOMIC DNA]</scope>
    <source>
        <strain evidence="2 3">DSM 100275</strain>
    </source>
</reference>
<dbReference type="OrthoDB" id="9760689at2"/>
<evidence type="ECO:0000313" key="2">
    <source>
        <dbReference type="EMBL" id="ROR35028.1"/>
    </source>
</evidence>